<dbReference type="NCBIfam" id="NF004127">
    <property type="entry name" value="PRK05617.1"/>
    <property type="match status" value="1"/>
</dbReference>
<accession>A0A1D2VQP4</accession>
<dbReference type="GeneID" id="30967942"/>
<evidence type="ECO:0000259" key="4">
    <source>
        <dbReference type="Pfam" id="PF16113"/>
    </source>
</evidence>
<dbReference type="OrthoDB" id="1737613at2759"/>
<dbReference type="Gene3D" id="3.90.226.10">
    <property type="entry name" value="2-enoyl-CoA Hydratase, Chain A, domain 1"/>
    <property type="match status" value="1"/>
</dbReference>
<keyword evidence="6" id="KW-1185">Reference proteome</keyword>
<gene>
    <name evidence="5" type="ORF">ASCRUDRAFT_78896</name>
</gene>
<dbReference type="Proteomes" id="UP000095038">
    <property type="component" value="Unassembled WGS sequence"/>
</dbReference>
<dbReference type="EC" id="3.1.2.4" evidence="2"/>
<dbReference type="PANTHER" id="PTHR43176:SF3">
    <property type="entry name" value="3-HYDROXYISOBUTYRYL-COA HYDROLASE, MITOCHONDRIAL"/>
    <property type="match status" value="1"/>
</dbReference>
<dbReference type="RefSeq" id="XP_020050226.1">
    <property type="nucleotide sequence ID" value="XM_020194306.1"/>
</dbReference>
<dbReference type="InParanoid" id="A0A1D2VQP4"/>
<dbReference type="FunCoup" id="A0A1D2VQP4">
    <property type="interactions" value="728"/>
</dbReference>
<dbReference type="GO" id="GO:0003860">
    <property type="term" value="F:3-hydroxyisobutyryl-CoA hydrolase activity"/>
    <property type="evidence" value="ECO:0007669"/>
    <property type="project" value="UniProtKB-EC"/>
</dbReference>
<evidence type="ECO:0000256" key="2">
    <source>
        <dbReference type="ARBA" id="ARBA00011915"/>
    </source>
</evidence>
<evidence type="ECO:0000313" key="6">
    <source>
        <dbReference type="Proteomes" id="UP000095038"/>
    </source>
</evidence>
<dbReference type="GO" id="GO:0005739">
    <property type="term" value="C:mitochondrion"/>
    <property type="evidence" value="ECO:0007669"/>
    <property type="project" value="TreeGrafter"/>
</dbReference>
<proteinExistence type="predicted"/>
<dbReference type="InterPro" id="IPR029045">
    <property type="entry name" value="ClpP/crotonase-like_dom_sf"/>
</dbReference>
<comment type="catalytic activity">
    <reaction evidence="1">
        <text>3-hydroxy-2-methylpropanoyl-CoA + H2O = 3-hydroxy-2-methylpropanoate + CoA + H(+)</text>
        <dbReference type="Rhea" id="RHEA:20888"/>
        <dbReference type="ChEBI" id="CHEBI:11805"/>
        <dbReference type="ChEBI" id="CHEBI:15377"/>
        <dbReference type="ChEBI" id="CHEBI:15378"/>
        <dbReference type="ChEBI" id="CHEBI:57287"/>
        <dbReference type="ChEBI" id="CHEBI:57340"/>
        <dbReference type="EC" id="3.1.2.4"/>
    </reaction>
</comment>
<dbReference type="InterPro" id="IPR045004">
    <property type="entry name" value="ECH_dom"/>
</dbReference>
<evidence type="ECO:0000256" key="3">
    <source>
        <dbReference type="ARBA" id="ARBA00022801"/>
    </source>
</evidence>
<organism evidence="5 6">
    <name type="scientific">Ascoidea rubescens DSM 1968</name>
    <dbReference type="NCBI Taxonomy" id="1344418"/>
    <lineage>
        <taxon>Eukaryota</taxon>
        <taxon>Fungi</taxon>
        <taxon>Dikarya</taxon>
        <taxon>Ascomycota</taxon>
        <taxon>Saccharomycotina</taxon>
        <taxon>Saccharomycetes</taxon>
        <taxon>Ascoideaceae</taxon>
        <taxon>Ascoidea</taxon>
    </lineage>
</organism>
<reference evidence="6" key="1">
    <citation type="submission" date="2016-05" db="EMBL/GenBank/DDBJ databases">
        <title>Comparative genomics of biotechnologically important yeasts.</title>
        <authorList>
            <consortium name="DOE Joint Genome Institute"/>
            <person name="Riley R."/>
            <person name="Haridas S."/>
            <person name="Wolfe K.H."/>
            <person name="Lopes M.R."/>
            <person name="Hittinger C.T."/>
            <person name="Goker M."/>
            <person name="Salamov A."/>
            <person name="Wisecaver J."/>
            <person name="Long T.M."/>
            <person name="Aerts A.L."/>
            <person name="Barry K."/>
            <person name="Choi C."/>
            <person name="Clum A."/>
            <person name="Coughlan A.Y."/>
            <person name="Deshpande S."/>
            <person name="Douglass A.P."/>
            <person name="Hanson S.J."/>
            <person name="Klenk H.-P."/>
            <person name="Labutti K."/>
            <person name="Lapidus A."/>
            <person name="Lindquist E."/>
            <person name="Lipzen A."/>
            <person name="Meier-Kolthoff J.P."/>
            <person name="Ohm R.A."/>
            <person name="Otillar R.P."/>
            <person name="Pangilinan J."/>
            <person name="Peng Y."/>
            <person name="Rokas A."/>
            <person name="Rosa C.A."/>
            <person name="Scheuner C."/>
            <person name="Sibirny A.A."/>
            <person name="Slot J.C."/>
            <person name="Stielow J.B."/>
            <person name="Sun H."/>
            <person name="Kurtzman C.P."/>
            <person name="Blackwell M."/>
            <person name="Grigoriev I.V."/>
            <person name="Jeffries T.W."/>
        </authorList>
    </citation>
    <scope>NUCLEOTIDE SEQUENCE [LARGE SCALE GENOMIC DNA]</scope>
    <source>
        <strain evidence="6">DSM 1968</strain>
    </source>
</reference>
<dbReference type="SUPFAM" id="SSF52096">
    <property type="entry name" value="ClpP/crotonase"/>
    <property type="match status" value="1"/>
</dbReference>
<feature type="domain" description="Enoyl-CoA hydratase/isomerase" evidence="4">
    <location>
        <begin position="37"/>
        <end position="401"/>
    </location>
</feature>
<dbReference type="InterPro" id="IPR018376">
    <property type="entry name" value="Enoyl-CoA_hyd/isom_CS"/>
</dbReference>
<dbReference type="EMBL" id="KV454475">
    <property type="protein sequence ID" value="ODV63919.1"/>
    <property type="molecule type" value="Genomic_DNA"/>
</dbReference>
<protein>
    <recommendedName>
        <fullName evidence="2">3-hydroxyisobutyryl-CoA hydrolase</fullName>
        <ecNumber evidence="2">3.1.2.4</ecNumber>
    </recommendedName>
</protein>
<evidence type="ECO:0000256" key="1">
    <source>
        <dbReference type="ARBA" id="ARBA00001709"/>
    </source>
</evidence>
<dbReference type="PANTHER" id="PTHR43176">
    <property type="entry name" value="3-HYDROXYISOBUTYRYL-COA HYDROLASE-RELATED"/>
    <property type="match status" value="1"/>
</dbReference>
<dbReference type="Pfam" id="PF16113">
    <property type="entry name" value="ECH_2"/>
    <property type="match status" value="1"/>
</dbReference>
<dbReference type="CDD" id="cd06558">
    <property type="entry name" value="crotonase-like"/>
    <property type="match status" value="1"/>
</dbReference>
<sequence length="501" mass="56095">MLASITARSSLAKPLSSLLIKSIQDNQILVSHDGHARILSLNRPEKLNSLSSSMCKEISERLVEYSKSNLNNLIILNSTSPKAFCAGGDVVTAVENINAKNPKAACEFFHQEYSLNYLLSIYSKPVITLMNGITMGGGVGLSVHTPFRIASEDTRLAMPEMDIGFIPDVGTSFFLPKLDGSLGYYLALTGDDLIGIDNLIAGTATHYVPKVRIPELTKRLTSLTYPNDLLQDIGNQPNISNLSPQTKEFFSITNQAIEEFSDSVPENHKFKLSNQERHLVDKVFDSNSIYSAFETLESLIIKAEGSEYADSKPFLLDLKKKLNKKSPLSLSLAYELLNRGSESNNYDSLREELVAAQNIILKSKSTDFVTGVTEKLIKKTNSPLWKHKSYNDVQVKDVTALLSTEKLPFTELKNYINEDNANVKFSSYPANFALPSENEVKDYITGNDGTGRDYAVTLKEVFNRFALKYNDKAGMKWKIKNILERKTRPNKFDNQYLEWSY</sequence>
<name>A0A1D2VQP4_9ASCO</name>
<dbReference type="InterPro" id="IPR032259">
    <property type="entry name" value="HIBYL-CoA-H"/>
</dbReference>
<dbReference type="GO" id="GO:0006574">
    <property type="term" value="P:L-valine catabolic process"/>
    <property type="evidence" value="ECO:0007669"/>
    <property type="project" value="TreeGrafter"/>
</dbReference>
<dbReference type="AlphaFoldDB" id="A0A1D2VQP4"/>
<dbReference type="PROSITE" id="PS00166">
    <property type="entry name" value="ENOYL_COA_HYDRATASE"/>
    <property type="match status" value="1"/>
</dbReference>
<dbReference type="STRING" id="1344418.A0A1D2VQP4"/>
<keyword evidence="3 5" id="KW-0378">Hydrolase</keyword>
<evidence type="ECO:0000313" key="5">
    <source>
        <dbReference type="EMBL" id="ODV63919.1"/>
    </source>
</evidence>